<reference evidence="1 2" key="1">
    <citation type="submission" date="2020-07" db="EMBL/GenBank/DDBJ databases">
        <title>Mycobacterium kansasii (former subtype) with zoonotic potential isolated from diseased indoor pet cat, Japan.</title>
        <authorList>
            <person name="Fukano H."/>
            <person name="Terazono T."/>
            <person name="Hoshino Y."/>
        </authorList>
    </citation>
    <scope>NUCLEOTIDE SEQUENCE [LARGE SCALE GENOMIC DNA]</scope>
    <source>
        <strain evidence="1 2">Kuro-I</strain>
    </source>
</reference>
<proteinExistence type="predicted"/>
<protein>
    <submittedName>
        <fullName evidence="1">Uncharacterized protein</fullName>
    </submittedName>
</protein>
<dbReference type="Proteomes" id="UP000516380">
    <property type="component" value="Chromosome"/>
</dbReference>
<dbReference type="AlphaFoldDB" id="A0A7G1IE50"/>
<evidence type="ECO:0000313" key="1">
    <source>
        <dbReference type="EMBL" id="BCI88523.1"/>
    </source>
</evidence>
<sequence length="315" mass="33577">MGISLILLVHGVRCQRHRAGRHEPPSGGYTPRTAEFHFVNGQWQRTPVTSQYPRKRCLGADGKIGPGTETQIISWSAEPQPDRSLRGLWTNTVLTDECGFIGTVWQAPLVAVRTGDLPPAVTVADPATITVTPLTSSPVPPVAGATPVLDGTFSVEYDWSKQTVNGKQTIGDMAPSVDWWAFRSLCTSAGCVATGAQLAQENHQAPVGGGMVLRFVDGRWEQTPHLGPGQGCPGGTNPQVATSETFVWSLEPQPDGTLRGIQTDTAMSDECGNRGYVYRTPLLATRKGDVPAAVVLADPSLFQLPPAPPSTSPHP</sequence>
<name>A0A7G1IE50_MYCKA</name>
<accession>A0A7G1IE50</accession>
<gene>
    <name evidence="1" type="ORF">NIIDMKKI_37290</name>
</gene>
<dbReference type="EMBL" id="AP023343">
    <property type="protein sequence ID" value="BCI88523.1"/>
    <property type="molecule type" value="Genomic_DNA"/>
</dbReference>
<evidence type="ECO:0000313" key="2">
    <source>
        <dbReference type="Proteomes" id="UP000516380"/>
    </source>
</evidence>
<organism evidence="1 2">
    <name type="scientific">Mycobacterium kansasii</name>
    <dbReference type="NCBI Taxonomy" id="1768"/>
    <lineage>
        <taxon>Bacteria</taxon>
        <taxon>Bacillati</taxon>
        <taxon>Actinomycetota</taxon>
        <taxon>Actinomycetes</taxon>
        <taxon>Mycobacteriales</taxon>
        <taxon>Mycobacteriaceae</taxon>
        <taxon>Mycobacterium</taxon>
    </lineage>
</organism>
<keyword evidence="2" id="KW-1185">Reference proteome</keyword>